<sequence>HSLRLKNDLMRLAASEVENLNAYAKPGRKIFDRVTKIIKNRTTYKISRQTIAGSMGKKTSLGYDLEPDFDVVLFIYDKISSLKPVVDQFYDILLNNLPLQCRSSIIELVAIQAALEGGTNILEAFRRFLQLIKDVDNIYINFFDSVTRPRPLILDAVNPFNNYAKPIKPIHKAYFHQSLKKH</sequence>
<protein>
    <submittedName>
        <fullName evidence="1">Uncharacterized protein</fullName>
    </submittedName>
</protein>
<name>A0A8J2JT03_9HEXA</name>
<evidence type="ECO:0000313" key="1">
    <source>
        <dbReference type="EMBL" id="CAG7720989.1"/>
    </source>
</evidence>
<evidence type="ECO:0000313" key="2">
    <source>
        <dbReference type="Proteomes" id="UP000708208"/>
    </source>
</evidence>
<dbReference type="AlphaFoldDB" id="A0A8J2JT03"/>
<dbReference type="Proteomes" id="UP000708208">
    <property type="component" value="Unassembled WGS sequence"/>
</dbReference>
<feature type="non-terminal residue" evidence="1">
    <location>
        <position position="1"/>
    </location>
</feature>
<accession>A0A8J2JT03</accession>
<keyword evidence="2" id="KW-1185">Reference proteome</keyword>
<proteinExistence type="predicted"/>
<gene>
    <name evidence="1" type="ORF">AFUS01_LOCUS10238</name>
</gene>
<dbReference type="EMBL" id="CAJVCH010075852">
    <property type="protein sequence ID" value="CAG7720989.1"/>
    <property type="molecule type" value="Genomic_DNA"/>
</dbReference>
<comment type="caution">
    <text evidence="1">The sequence shown here is derived from an EMBL/GenBank/DDBJ whole genome shotgun (WGS) entry which is preliminary data.</text>
</comment>
<reference evidence="1" key="1">
    <citation type="submission" date="2021-06" db="EMBL/GenBank/DDBJ databases">
        <authorList>
            <person name="Hodson N. C."/>
            <person name="Mongue J. A."/>
            <person name="Jaron S. K."/>
        </authorList>
    </citation>
    <scope>NUCLEOTIDE SEQUENCE</scope>
</reference>
<organism evidence="1 2">
    <name type="scientific">Allacma fusca</name>
    <dbReference type="NCBI Taxonomy" id="39272"/>
    <lineage>
        <taxon>Eukaryota</taxon>
        <taxon>Metazoa</taxon>
        <taxon>Ecdysozoa</taxon>
        <taxon>Arthropoda</taxon>
        <taxon>Hexapoda</taxon>
        <taxon>Collembola</taxon>
        <taxon>Symphypleona</taxon>
        <taxon>Sminthuridae</taxon>
        <taxon>Allacma</taxon>
    </lineage>
</organism>